<accession>A0A6U6GY93</accession>
<dbReference type="EMBL" id="HBKQ01037939">
    <property type="protein sequence ID" value="CAE2259943.1"/>
    <property type="molecule type" value="Transcribed_RNA"/>
</dbReference>
<organism evidence="2">
    <name type="scientific">Odontella aurita</name>
    <dbReference type="NCBI Taxonomy" id="265563"/>
    <lineage>
        <taxon>Eukaryota</taxon>
        <taxon>Sar</taxon>
        <taxon>Stramenopiles</taxon>
        <taxon>Ochrophyta</taxon>
        <taxon>Bacillariophyta</taxon>
        <taxon>Mediophyceae</taxon>
        <taxon>Biddulphiophycidae</taxon>
        <taxon>Eupodiscales</taxon>
        <taxon>Odontellaceae</taxon>
        <taxon>Odontella</taxon>
    </lineage>
</organism>
<evidence type="ECO:0008006" key="4">
    <source>
        <dbReference type="Google" id="ProtNLM"/>
    </source>
</evidence>
<dbReference type="AlphaFoldDB" id="A0A6U6GY93"/>
<feature type="chain" id="PRO_5036192388" description="Secreted protein" evidence="1">
    <location>
        <begin position="21"/>
        <end position="121"/>
    </location>
</feature>
<evidence type="ECO:0000256" key="1">
    <source>
        <dbReference type="SAM" id="SignalP"/>
    </source>
</evidence>
<feature type="signal peptide" evidence="1">
    <location>
        <begin position="1"/>
        <end position="20"/>
    </location>
</feature>
<evidence type="ECO:0000313" key="3">
    <source>
        <dbReference type="EMBL" id="CAE2259944.1"/>
    </source>
</evidence>
<protein>
    <recommendedName>
        <fullName evidence="4">Secreted protein</fullName>
    </recommendedName>
</protein>
<dbReference type="EMBL" id="HBKQ01037941">
    <property type="protein sequence ID" value="CAE2259944.1"/>
    <property type="molecule type" value="Transcribed_RNA"/>
</dbReference>
<reference evidence="2" key="1">
    <citation type="submission" date="2021-01" db="EMBL/GenBank/DDBJ databases">
        <authorList>
            <person name="Corre E."/>
            <person name="Pelletier E."/>
            <person name="Niang G."/>
            <person name="Scheremetjew M."/>
            <person name="Finn R."/>
            <person name="Kale V."/>
            <person name="Holt S."/>
            <person name="Cochrane G."/>
            <person name="Meng A."/>
            <person name="Brown T."/>
            <person name="Cohen L."/>
        </authorList>
    </citation>
    <scope>NUCLEOTIDE SEQUENCE</scope>
    <source>
        <strain evidence="2">Isolate 1302-5</strain>
    </source>
</reference>
<keyword evidence="1" id="KW-0732">Signal</keyword>
<evidence type="ECO:0000313" key="2">
    <source>
        <dbReference type="EMBL" id="CAE2259943.1"/>
    </source>
</evidence>
<sequence length="121" mass="13565">MQRTGVTNLLLLMVHQLLLNESFLLLARRSGLVLVENIARTVTLNDPQNDASCFSMNHFCFSYGGGTELVLILHGLCHSRLHTTIYFSCREEPHIHAEATIFITISKILTEKRTAPAQTKA</sequence>
<name>A0A6U6GY93_9STRA</name>
<proteinExistence type="predicted"/>
<gene>
    <name evidence="2" type="ORF">OAUR00152_LOCUS26204</name>
    <name evidence="3" type="ORF">OAUR00152_LOCUS26205</name>
</gene>